<evidence type="ECO:0000256" key="1">
    <source>
        <dbReference type="SAM" id="MobiDB-lite"/>
    </source>
</evidence>
<evidence type="ECO:0000313" key="2">
    <source>
        <dbReference type="EMBL" id="MDQ0375821.1"/>
    </source>
</evidence>
<feature type="compositionally biased region" description="Pro residues" evidence="1">
    <location>
        <begin position="82"/>
        <end position="104"/>
    </location>
</feature>
<evidence type="ECO:0000313" key="3">
    <source>
        <dbReference type="Proteomes" id="UP001239626"/>
    </source>
</evidence>
<dbReference type="RefSeq" id="WP_307494614.1">
    <property type="nucleotide sequence ID" value="NZ_JAUSVB010000007.1"/>
</dbReference>
<name>A0ABU0EKK6_9CELL</name>
<gene>
    <name evidence="2" type="ORF">J2X26_004164</name>
</gene>
<protein>
    <submittedName>
        <fullName evidence="2">Uncharacterized protein</fullName>
    </submittedName>
</protein>
<dbReference type="Proteomes" id="UP001239626">
    <property type="component" value="Unassembled WGS sequence"/>
</dbReference>
<reference evidence="2 3" key="1">
    <citation type="submission" date="2023-07" db="EMBL/GenBank/DDBJ databases">
        <title>Sorghum-associated microbial communities from plants grown in Nebraska, USA.</title>
        <authorList>
            <person name="Schachtman D."/>
        </authorList>
    </citation>
    <scope>NUCLEOTIDE SEQUENCE [LARGE SCALE GENOMIC DNA]</scope>
    <source>
        <strain evidence="2 3">BE332</strain>
    </source>
</reference>
<sequence>MSDELHALLARAANEIEGAAPALDGGRLGLVRSAARRRRIVRHTAESFAGVGVVGVLGVGLWFGLGQETPEPVVPVVTPTVAPTPTPTPTSAPTPTATPTPTGPPTRAESIDDATVIARLSAPRTGEVWQTPVPAPELEAVFGEFSNPHLVGTRGEASIYFTTYDQLGTWYVGGLFEVDAQGVRRIACPSARTVDLCAEEGESYSTPPGWVRDEDTFYDTLTLPASIDLGDGFTVTTTNTARTPAFGFRMYGDADPTMKDDFELRVLRDLGPVDVVARVTDYSSVPDVTDLTYGLATPFGTFVRLEASDIPAGDFEAIRWDDGIVRTDTGDEYPTQTIAPGGQSCLWTTFSQDDAHVPGDWRPGGTTPDGRRVYLPVAGGNPLSRAVRAWQEENSWTVSELGGDDPAADEWGTLHGAAAGYAYPTDDAFLEANALFALKGPAGTWLLGMRQDAANNVYECA</sequence>
<dbReference type="EMBL" id="JAUSVB010000007">
    <property type="protein sequence ID" value="MDQ0375821.1"/>
    <property type="molecule type" value="Genomic_DNA"/>
</dbReference>
<comment type="caution">
    <text evidence="2">The sequence shown here is derived from an EMBL/GenBank/DDBJ whole genome shotgun (WGS) entry which is preliminary data.</text>
</comment>
<organism evidence="2 3">
    <name type="scientific">Cellulomonas humilata</name>
    <dbReference type="NCBI Taxonomy" id="144055"/>
    <lineage>
        <taxon>Bacteria</taxon>
        <taxon>Bacillati</taxon>
        <taxon>Actinomycetota</taxon>
        <taxon>Actinomycetes</taxon>
        <taxon>Micrococcales</taxon>
        <taxon>Cellulomonadaceae</taxon>
        <taxon>Cellulomonas</taxon>
    </lineage>
</organism>
<accession>A0ABU0EKK6</accession>
<feature type="region of interest" description="Disordered" evidence="1">
    <location>
        <begin position="80"/>
        <end position="109"/>
    </location>
</feature>
<keyword evidence="3" id="KW-1185">Reference proteome</keyword>
<proteinExistence type="predicted"/>